<sequence>MASPDRFISELHAIKVGDILTCLVAADLLPAKAAFEIYTRHMLAAPPVYQSRQFLATATGYTPALERV</sequence>
<accession>A0A7K0J8N9</accession>
<proteinExistence type="predicted"/>
<dbReference type="Proteomes" id="UP000466104">
    <property type="component" value="Unassembled WGS sequence"/>
</dbReference>
<organism evidence="1 2">
    <name type="scientific">Cutibacterium porci</name>
    <dbReference type="NCBI Taxonomy" id="2605781"/>
    <lineage>
        <taxon>Bacteria</taxon>
        <taxon>Bacillati</taxon>
        <taxon>Actinomycetota</taxon>
        <taxon>Actinomycetes</taxon>
        <taxon>Propionibacteriales</taxon>
        <taxon>Propionibacteriaceae</taxon>
        <taxon>Cutibacterium</taxon>
    </lineage>
</organism>
<dbReference type="EMBL" id="VUMG01000003">
    <property type="protein sequence ID" value="MSS46300.1"/>
    <property type="molecule type" value="Genomic_DNA"/>
</dbReference>
<dbReference type="AlphaFoldDB" id="A0A7K0J8N9"/>
<dbReference type="RefSeq" id="WP_154564187.1">
    <property type="nucleotide sequence ID" value="NZ_VUMG01000003.1"/>
</dbReference>
<evidence type="ECO:0000313" key="2">
    <source>
        <dbReference type="Proteomes" id="UP000466104"/>
    </source>
</evidence>
<gene>
    <name evidence="1" type="ORF">FYJ43_09770</name>
</gene>
<name>A0A7K0J8N9_9ACTN</name>
<protein>
    <submittedName>
        <fullName evidence="1">Uncharacterized protein</fullName>
    </submittedName>
</protein>
<evidence type="ECO:0000313" key="1">
    <source>
        <dbReference type="EMBL" id="MSS46300.1"/>
    </source>
</evidence>
<keyword evidence="2" id="KW-1185">Reference proteome</keyword>
<reference evidence="1 2" key="1">
    <citation type="submission" date="2019-08" db="EMBL/GenBank/DDBJ databases">
        <title>In-depth cultivation of the pig gut microbiome towards novel bacterial diversity and tailored functional studies.</title>
        <authorList>
            <person name="Wylensek D."/>
            <person name="Hitch T.C.A."/>
            <person name="Clavel T."/>
        </authorList>
    </citation>
    <scope>NUCLEOTIDE SEQUENCE [LARGE SCALE GENOMIC DNA]</scope>
    <source>
        <strain evidence="1 2">WCA-380-WT-3A</strain>
    </source>
</reference>
<comment type="caution">
    <text evidence="1">The sequence shown here is derived from an EMBL/GenBank/DDBJ whole genome shotgun (WGS) entry which is preliminary data.</text>
</comment>